<feature type="signal peptide" evidence="1">
    <location>
        <begin position="1"/>
        <end position="16"/>
    </location>
</feature>
<keyword evidence="2" id="KW-0812">Transmembrane</keyword>
<gene>
    <name evidence="2" type="ORF">TTHERM_00373770</name>
</gene>
<keyword evidence="1" id="KW-0732">Signal</keyword>
<dbReference type="OrthoDB" id="292651at2759"/>
<organism evidence="2 3">
    <name type="scientific">Tetrahymena thermophila (strain SB210)</name>
    <dbReference type="NCBI Taxonomy" id="312017"/>
    <lineage>
        <taxon>Eukaryota</taxon>
        <taxon>Sar</taxon>
        <taxon>Alveolata</taxon>
        <taxon>Ciliophora</taxon>
        <taxon>Intramacronucleata</taxon>
        <taxon>Oligohymenophorea</taxon>
        <taxon>Hymenostomatida</taxon>
        <taxon>Tetrahymenina</taxon>
        <taxon>Tetrahymenidae</taxon>
        <taxon>Tetrahymena</taxon>
    </lineage>
</organism>
<keyword evidence="2" id="KW-0472">Membrane</keyword>
<feature type="chain" id="PRO_5003712103" evidence="1">
    <location>
        <begin position="17"/>
        <end position="139"/>
    </location>
</feature>
<dbReference type="InParanoid" id="I7M746"/>
<name>I7M746_TETTS</name>
<sequence length="139" mass="14738">MRKIAILLIACTVICAASPLSNFINGLLGLAGTGNTQTVLASCFDDSTGMRDNDLYAGDYYAELSVDYRSKDFKALGGLPFGYKLRISYNGNSIIASKGDVGAGGPNHPKIDIHKRAAQDLGIGNCDGFLDNVQIEFLG</sequence>
<dbReference type="EMBL" id="GG662821">
    <property type="protein sequence ID" value="EAR89360.1"/>
    <property type="molecule type" value="Genomic_DNA"/>
</dbReference>
<dbReference type="Proteomes" id="UP000009168">
    <property type="component" value="Unassembled WGS sequence"/>
</dbReference>
<evidence type="ECO:0000256" key="1">
    <source>
        <dbReference type="SAM" id="SignalP"/>
    </source>
</evidence>
<evidence type="ECO:0000313" key="3">
    <source>
        <dbReference type="Proteomes" id="UP000009168"/>
    </source>
</evidence>
<dbReference type="RefSeq" id="XP_001009605.1">
    <property type="nucleotide sequence ID" value="XM_001009605.3"/>
</dbReference>
<reference evidence="3" key="1">
    <citation type="journal article" date="2006" name="PLoS Biol.">
        <title>Macronuclear genome sequence of the ciliate Tetrahymena thermophila, a model eukaryote.</title>
        <authorList>
            <person name="Eisen J.A."/>
            <person name="Coyne R.S."/>
            <person name="Wu M."/>
            <person name="Wu D."/>
            <person name="Thiagarajan M."/>
            <person name="Wortman J.R."/>
            <person name="Badger J.H."/>
            <person name="Ren Q."/>
            <person name="Amedeo P."/>
            <person name="Jones K.M."/>
            <person name="Tallon L.J."/>
            <person name="Delcher A.L."/>
            <person name="Salzberg S.L."/>
            <person name="Silva J.C."/>
            <person name="Haas B.J."/>
            <person name="Majoros W.H."/>
            <person name="Farzad M."/>
            <person name="Carlton J.M."/>
            <person name="Smith R.K. Jr."/>
            <person name="Garg J."/>
            <person name="Pearlman R.E."/>
            <person name="Karrer K.M."/>
            <person name="Sun L."/>
            <person name="Manning G."/>
            <person name="Elde N.C."/>
            <person name="Turkewitz A.P."/>
            <person name="Asai D.J."/>
            <person name="Wilkes D.E."/>
            <person name="Wang Y."/>
            <person name="Cai H."/>
            <person name="Collins K."/>
            <person name="Stewart B.A."/>
            <person name="Lee S.R."/>
            <person name="Wilamowska K."/>
            <person name="Weinberg Z."/>
            <person name="Ruzzo W.L."/>
            <person name="Wloga D."/>
            <person name="Gaertig J."/>
            <person name="Frankel J."/>
            <person name="Tsao C.-C."/>
            <person name="Gorovsky M.A."/>
            <person name="Keeling P.J."/>
            <person name="Waller R.F."/>
            <person name="Patron N.J."/>
            <person name="Cherry J.M."/>
            <person name="Stover N.A."/>
            <person name="Krieger C.J."/>
            <person name="del Toro C."/>
            <person name="Ryder H.F."/>
            <person name="Williamson S.C."/>
            <person name="Barbeau R.A."/>
            <person name="Hamilton E.P."/>
            <person name="Orias E."/>
        </authorList>
    </citation>
    <scope>NUCLEOTIDE SEQUENCE [LARGE SCALE GENOMIC DNA]</scope>
    <source>
        <strain evidence="3">SB210</strain>
    </source>
</reference>
<dbReference type="AlphaFoldDB" id="I7M746"/>
<dbReference type="HOGENOM" id="CLU_1849143_0_0_1"/>
<dbReference type="KEGG" id="tet:TTHERM_00373770"/>
<proteinExistence type="predicted"/>
<protein>
    <submittedName>
        <fullName evidence="2">Transmembrane protein, putative</fullName>
    </submittedName>
</protein>
<dbReference type="eggNOG" id="ENOG502SPM7">
    <property type="taxonomic scope" value="Eukaryota"/>
</dbReference>
<keyword evidence="3" id="KW-1185">Reference proteome</keyword>
<accession>I7M746</accession>
<dbReference type="GeneID" id="7845108"/>
<evidence type="ECO:0000313" key="2">
    <source>
        <dbReference type="EMBL" id="EAR89360.1"/>
    </source>
</evidence>